<dbReference type="RefSeq" id="WP_151178667.1">
    <property type="nucleotide sequence ID" value="NZ_CP042906.1"/>
</dbReference>
<reference evidence="2 3" key="1">
    <citation type="submission" date="2019-08" db="EMBL/GenBank/DDBJ databases">
        <title>Hyperibacter terrae gen. nov., sp. nov. and Hyperibacter viscosus sp. nov., two new members in the family Rhodospirillaceae isolated from the rhizosphere of Hypericum perforatum.</title>
        <authorList>
            <person name="Noviana Z."/>
        </authorList>
    </citation>
    <scope>NUCLEOTIDE SEQUENCE [LARGE SCALE GENOMIC DNA]</scope>
    <source>
        <strain evidence="2 3">R5913</strain>
    </source>
</reference>
<protein>
    <submittedName>
        <fullName evidence="2">Uncharacterized protein</fullName>
    </submittedName>
</protein>
<accession>A0A5J6MPG0</accession>
<gene>
    <name evidence="2" type="ORF">FRZ44_38220</name>
</gene>
<dbReference type="KEGG" id="htq:FRZ44_38220"/>
<dbReference type="Proteomes" id="UP000326202">
    <property type="component" value="Chromosome"/>
</dbReference>
<keyword evidence="3" id="KW-1185">Reference proteome</keyword>
<proteinExistence type="predicted"/>
<dbReference type="EMBL" id="CP042906">
    <property type="protein sequence ID" value="QEX18515.1"/>
    <property type="molecule type" value="Genomic_DNA"/>
</dbReference>
<evidence type="ECO:0000313" key="3">
    <source>
        <dbReference type="Proteomes" id="UP000326202"/>
    </source>
</evidence>
<evidence type="ECO:0000313" key="2">
    <source>
        <dbReference type="EMBL" id="QEX18515.1"/>
    </source>
</evidence>
<sequence>MSAPADLAWLRGVVARLEGKTRAANPYGDRHEEPLALIWQGGWRGQRPAATFHVKQDERQPASLQRPCDPTEAIRSAGPGRGHGWLGLRSEWGAVELNALDLMGDADWPTERMGVVLRRTEAAIRTQLHRRRRTGAAA</sequence>
<name>A0A5J6MPG0_9PROT</name>
<dbReference type="AlphaFoldDB" id="A0A5J6MPG0"/>
<feature type="region of interest" description="Disordered" evidence="1">
    <location>
        <begin position="54"/>
        <end position="80"/>
    </location>
</feature>
<organism evidence="2 3">
    <name type="scientific">Hypericibacter terrae</name>
    <dbReference type="NCBI Taxonomy" id="2602015"/>
    <lineage>
        <taxon>Bacteria</taxon>
        <taxon>Pseudomonadati</taxon>
        <taxon>Pseudomonadota</taxon>
        <taxon>Alphaproteobacteria</taxon>
        <taxon>Rhodospirillales</taxon>
        <taxon>Dongiaceae</taxon>
        <taxon>Hypericibacter</taxon>
    </lineage>
</organism>
<evidence type="ECO:0000256" key="1">
    <source>
        <dbReference type="SAM" id="MobiDB-lite"/>
    </source>
</evidence>